<reference evidence="1" key="1">
    <citation type="submission" date="2020-11" db="EMBL/GenBank/DDBJ databases">
        <authorList>
            <person name="Tran Van P."/>
        </authorList>
    </citation>
    <scope>NUCLEOTIDE SEQUENCE</scope>
</reference>
<evidence type="ECO:0000313" key="1">
    <source>
        <dbReference type="EMBL" id="CAD7404674.1"/>
    </source>
</evidence>
<dbReference type="AlphaFoldDB" id="A0A7R9CY70"/>
<accession>A0A7R9CY70</accession>
<dbReference type="EMBL" id="OC319230">
    <property type="protein sequence ID" value="CAD7404674.1"/>
    <property type="molecule type" value="Genomic_DNA"/>
</dbReference>
<name>A0A7R9CY70_TIMCR</name>
<organism evidence="1">
    <name type="scientific">Timema cristinae</name>
    <name type="common">Walking stick</name>
    <dbReference type="NCBI Taxonomy" id="61476"/>
    <lineage>
        <taxon>Eukaryota</taxon>
        <taxon>Metazoa</taxon>
        <taxon>Ecdysozoa</taxon>
        <taxon>Arthropoda</taxon>
        <taxon>Hexapoda</taxon>
        <taxon>Insecta</taxon>
        <taxon>Pterygota</taxon>
        <taxon>Neoptera</taxon>
        <taxon>Polyneoptera</taxon>
        <taxon>Phasmatodea</taxon>
        <taxon>Timematodea</taxon>
        <taxon>Timematoidea</taxon>
        <taxon>Timematidae</taxon>
        <taxon>Timema</taxon>
    </lineage>
</organism>
<proteinExistence type="predicted"/>
<sequence>MIDIVFQKHKYLKCGDHEEGLNRRQTALQEPLFSVRGVMRRRDPSIFRMQEMVKGNWMDLGSSWKVSDSKRSPYKASWWAQMRAVLWRSCLANMKEPVLIKVRVLQTVVSYTPVENLFLLPSSHYIFSAGPFCLNHATVTVLQQKKNYKLNLMGVQSPSALRNINIGAHVLRHPLPTTQS</sequence>
<gene>
    <name evidence="1" type="ORF">TCEB3V08_LOCUS7612</name>
</gene>
<protein>
    <submittedName>
        <fullName evidence="1">Uncharacterized protein</fullName>
    </submittedName>
</protein>